<gene>
    <name evidence="2" type="ordered locus">Bcep18194_C7494</name>
</gene>
<evidence type="ECO:0000256" key="1">
    <source>
        <dbReference type="SAM" id="MobiDB-lite"/>
    </source>
</evidence>
<keyword evidence="3" id="KW-1185">Reference proteome</keyword>
<dbReference type="AlphaFoldDB" id="Q39LX8"/>
<accession>Q39LX8</accession>
<dbReference type="HOGENOM" id="CLU_2536108_0_0_4"/>
<evidence type="ECO:0000313" key="3">
    <source>
        <dbReference type="Proteomes" id="UP000002705"/>
    </source>
</evidence>
<feature type="region of interest" description="Disordered" evidence="1">
    <location>
        <begin position="24"/>
        <end position="83"/>
    </location>
</feature>
<evidence type="ECO:0000313" key="2">
    <source>
        <dbReference type="EMBL" id="ABB06538.1"/>
    </source>
</evidence>
<name>Q39LX8_BURL3</name>
<reference evidence="2" key="1">
    <citation type="submission" date="2009-01" db="EMBL/GenBank/DDBJ databases">
        <title>Complete sequence of chromosome 3 of Burkholderia sp. 383.</title>
        <authorList>
            <consortium name="US DOE Joint Genome Institute"/>
            <person name="Copeland A."/>
            <person name="Lucas S."/>
            <person name="Lapidus A."/>
            <person name="Barry K."/>
            <person name="Detter J.C."/>
            <person name="Glavina T."/>
            <person name="Hammon N."/>
            <person name="Israni S."/>
            <person name="Pitluck S."/>
            <person name="Chain P."/>
            <person name="Malfatti S."/>
            <person name="Shin M."/>
            <person name="Vergez L."/>
            <person name="Schmutz J."/>
            <person name="Larimer F."/>
            <person name="Land M."/>
            <person name="Kyrpides N."/>
            <person name="Lykidis A."/>
            <person name="Richardson P."/>
        </authorList>
    </citation>
    <scope>NUCLEOTIDE SEQUENCE</scope>
    <source>
        <strain evidence="2">383</strain>
    </source>
</reference>
<dbReference type="EMBL" id="CP000150">
    <property type="protein sequence ID" value="ABB06538.1"/>
    <property type="molecule type" value="Genomic_DNA"/>
</dbReference>
<sequence>MAADESGGGQDARMKRGADVRLMEHVDSGRNPTDIRPALSRDQGLTRIDSVLRNPRAWSPTASSTRNFHESHAGTADRGRRVL</sequence>
<protein>
    <submittedName>
        <fullName evidence="2">Uncharacterized protein</fullName>
    </submittedName>
</protein>
<organism evidence="2 3">
    <name type="scientific">Burkholderia lata (strain ATCC 17760 / DSM 23089 / LMG 22485 / NCIMB 9086 / R18194 / 383)</name>
    <dbReference type="NCBI Taxonomy" id="482957"/>
    <lineage>
        <taxon>Bacteria</taxon>
        <taxon>Pseudomonadati</taxon>
        <taxon>Pseudomonadota</taxon>
        <taxon>Betaproteobacteria</taxon>
        <taxon>Burkholderiales</taxon>
        <taxon>Burkholderiaceae</taxon>
        <taxon>Burkholderia</taxon>
        <taxon>Burkholderia cepacia complex</taxon>
    </lineage>
</organism>
<dbReference type="Proteomes" id="UP000002705">
    <property type="component" value="Chromosome 3"/>
</dbReference>
<feature type="compositionally biased region" description="Basic and acidic residues" evidence="1">
    <location>
        <begin position="67"/>
        <end position="83"/>
    </location>
</feature>
<dbReference type="KEGG" id="bur:Bcep18194_C7494"/>
<proteinExistence type="predicted"/>